<proteinExistence type="predicted"/>
<sequence length="72" mass="7921">MMGTVVVVVVFVSSVCSKIRLCRCLFFLFLQSSGGLSSEWAKGNRCSFFFVPPPSISLSLSLACKRKNPIKD</sequence>
<accession>A0A2M4CDY6</accession>
<reference evidence="1" key="1">
    <citation type="submission" date="2018-01" db="EMBL/GenBank/DDBJ databases">
        <title>An insight into the sialome of Amazonian anophelines.</title>
        <authorList>
            <person name="Ribeiro J.M."/>
            <person name="Scarpassa V."/>
            <person name="Calvo E."/>
        </authorList>
    </citation>
    <scope>NUCLEOTIDE SEQUENCE</scope>
    <source>
        <tissue evidence="1">Salivary glands</tissue>
    </source>
</reference>
<dbReference type="AlphaFoldDB" id="A0A2M4CDY6"/>
<protein>
    <submittedName>
        <fullName evidence="1">Putative secreted protein</fullName>
    </submittedName>
</protein>
<organism evidence="1">
    <name type="scientific">Anopheles marajoara</name>
    <dbReference type="NCBI Taxonomy" id="58244"/>
    <lineage>
        <taxon>Eukaryota</taxon>
        <taxon>Metazoa</taxon>
        <taxon>Ecdysozoa</taxon>
        <taxon>Arthropoda</taxon>
        <taxon>Hexapoda</taxon>
        <taxon>Insecta</taxon>
        <taxon>Pterygota</taxon>
        <taxon>Neoptera</taxon>
        <taxon>Endopterygota</taxon>
        <taxon>Diptera</taxon>
        <taxon>Nematocera</taxon>
        <taxon>Culicoidea</taxon>
        <taxon>Culicidae</taxon>
        <taxon>Anophelinae</taxon>
        <taxon>Anopheles</taxon>
    </lineage>
</organism>
<evidence type="ECO:0000313" key="1">
    <source>
        <dbReference type="EMBL" id="MBW63455.1"/>
    </source>
</evidence>
<dbReference type="EMBL" id="GGFJ01014314">
    <property type="protein sequence ID" value="MBW63455.1"/>
    <property type="molecule type" value="Transcribed_RNA"/>
</dbReference>
<name>A0A2M4CDY6_9DIPT</name>